<sequence>MDSLVLCEPGQPGVQLGPKPVRSLRAATQCLHEVLPAAVLQRMEARAQQFGGHVVVAGGLVLAALSAAPQPQSDVDLFLYGFPDAFAAAAAVMAMVNALCITMLGLRPSWRILEHRFTGRALTIVLSDGPLASGEATQRSYQFILRSFSSACAILESFDLDCCKVLYEAGVFRGTVRWIWAMRSGYNLMYAWTSYRRAVKYSARGFGLLVPSAALRGAGARWDREAAGVVDYNRFATIFHCGSVTPAMAMQLELVIAGVLQLNAQMSAAEWLGTSDYVYLGVSEVC</sequence>
<dbReference type="AlphaFoldDB" id="A0A150FUA9"/>
<reference evidence="3" key="1">
    <citation type="journal article" date="2016" name="Nat. Commun.">
        <title>The Gonium pectorale genome demonstrates co-option of cell cycle regulation during the evolution of multicellularity.</title>
        <authorList>
            <person name="Hanschen E.R."/>
            <person name="Marriage T.N."/>
            <person name="Ferris P.J."/>
            <person name="Hamaji T."/>
            <person name="Toyoda A."/>
            <person name="Fujiyama A."/>
            <person name="Neme R."/>
            <person name="Noguchi H."/>
            <person name="Minakuchi Y."/>
            <person name="Suzuki M."/>
            <person name="Kawai-Toyooka H."/>
            <person name="Smith D.R."/>
            <person name="Sparks H."/>
            <person name="Anderson J."/>
            <person name="Bakaric R."/>
            <person name="Luria V."/>
            <person name="Karger A."/>
            <person name="Kirschner M.W."/>
            <person name="Durand P.M."/>
            <person name="Michod R.E."/>
            <person name="Nozaki H."/>
            <person name="Olson B.J."/>
        </authorList>
    </citation>
    <scope>NUCLEOTIDE SEQUENCE [LARGE SCALE GENOMIC DNA]</scope>
    <source>
        <strain evidence="3">NIES-2863</strain>
    </source>
</reference>
<dbReference type="Proteomes" id="UP000075714">
    <property type="component" value="Unassembled WGS sequence"/>
</dbReference>
<keyword evidence="1" id="KW-1133">Transmembrane helix</keyword>
<evidence type="ECO:0000313" key="2">
    <source>
        <dbReference type="EMBL" id="KXZ41158.1"/>
    </source>
</evidence>
<name>A0A150FUA9_GONPE</name>
<dbReference type="EMBL" id="LSYV01000707">
    <property type="protein sequence ID" value="KXZ41158.1"/>
    <property type="molecule type" value="Genomic_DNA"/>
</dbReference>
<comment type="caution">
    <text evidence="2">The sequence shown here is derived from an EMBL/GenBank/DDBJ whole genome shotgun (WGS) entry which is preliminary data.</text>
</comment>
<keyword evidence="1" id="KW-0472">Membrane</keyword>
<accession>A0A150FUA9</accession>
<organism evidence="2 3">
    <name type="scientific">Gonium pectorale</name>
    <name type="common">Green alga</name>
    <dbReference type="NCBI Taxonomy" id="33097"/>
    <lineage>
        <taxon>Eukaryota</taxon>
        <taxon>Viridiplantae</taxon>
        <taxon>Chlorophyta</taxon>
        <taxon>core chlorophytes</taxon>
        <taxon>Chlorophyceae</taxon>
        <taxon>CS clade</taxon>
        <taxon>Chlamydomonadales</taxon>
        <taxon>Volvocaceae</taxon>
        <taxon>Gonium</taxon>
    </lineage>
</organism>
<feature type="transmembrane region" description="Helical" evidence="1">
    <location>
        <begin position="50"/>
        <end position="68"/>
    </location>
</feature>
<feature type="transmembrane region" description="Helical" evidence="1">
    <location>
        <begin position="88"/>
        <end position="106"/>
    </location>
</feature>
<keyword evidence="1" id="KW-0812">Transmembrane</keyword>
<protein>
    <submittedName>
        <fullName evidence="2">Uncharacterized protein</fullName>
    </submittedName>
</protein>
<proteinExistence type="predicted"/>
<gene>
    <name evidence="2" type="ORF">GPECTOR_711g863</name>
</gene>
<evidence type="ECO:0000256" key="1">
    <source>
        <dbReference type="SAM" id="Phobius"/>
    </source>
</evidence>
<evidence type="ECO:0000313" key="3">
    <source>
        <dbReference type="Proteomes" id="UP000075714"/>
    </source>
</evidence>
<keyword evidence="3" id="KW-1185">Reference proteome</keyword>